<dbReference type="PANTHER" id="PTHR36437">
    <property type="entry name" value="GLYOXALASE/BLEOMYCIN RESISTANCE PROTEIN/DIOXYGENASE"/>
    <property type="match status" value="1"/>
</dbReference>
<reference evidence="2" key="1">
    <citation type="submission" date="2022-01" db="EMBL/GenBank/DDBJ databases">
        <authorList>
            <person name="Jo J.-H."/>
            <person name="Im W.-T."/>
        </authorList>
    </citation>
    <scope>NUCLEOTIDE SEQUENCE</scope>
    <source>
        <strain evidence="2">I2-34</strain>
    </source>
</reference>
<dbReference type="InterPro" id="IPR029068">
    <property type="entry name" value="Glyas_Bleomycin-R_OHBP_Dase"/>
</dbReference>
<evidence type="ECO:0000313" key="3">
    <source>
        <dbReference type="Proteomes" id="UP001165368"/>
    </source>
</evidence>
<dbReference type="InterPro" id="IPR037523">
    <property type="entry name" value="VOC_core"/>
</dbReference>
<dbReference type="SUPFAM" id="SSF54593">
    <property type="entry name" value="Glyoxalase/Bleomycin resistance protein/Dihydroxybiphenyl dioxygenase"/>
    <property type="match status" value="1"/>
</dbReference>
<evidence type="ECO:0000259" key="1">
    <source>
        <dbReference type="PROSITE" id="PS51819"/>
    </source>
</evidence>
<accession>A0ABS9LDU2</accession>
<dbReference type="PROSITE" id="PS51819">
    <property type="entry name" value="VOC"/>
    <property type="match status" value="1"/>
</dbReference>
<dbReference type="Pfam" id="PF00903">
    <property type="entry name" value="Glyoxalase"/>
    <property type="match status" value="1"/>
</dbReference>
<gene>
    <name evidence="2" type="ORF">LVY72_23535</name>
</gene>
<sequence>MDWKLELVFVPVTDVDRAKRFYAEQVGFHADHDHTVRPGLRFVQLTPPGSACSIALGEGLTEMAPGSLKGLQVVVPDVAAAREELLGRDVEASEVDVQEWGSFVTFADPDGNTWTLQQLPARG</sequence>
<name>A0ABS9LDU2_9MICC</name>
<dbReference type="PANTHER" id="PTHR36437:SF2">
    <property type="entry name" value="GLYOXALASE_BLEOMYCIN RESISTANCE PROTEIN_DIOXYGENASE"/>
    <property type="match status" value="1"/>
</dbReference>
<dbReference type="RefSeq" id="WP_237827322.1">
    <property type="nucleotide sequence ID" value="NZ_JAKLTQ010000033.1"/>
</dbReference>
<dbReference type="Proteomes" id="UP001165368">
    <property type="component" value="Unassembled WGS sequence"/>
</dbReference>
<proteinExistence type="predicted"/>
<protein>
    <submittedName>
        <fullName evidence="2">Glyoxalase superfamily protein</fullName>
    </submittedName>
</protein>
<organism evidence="2 3">
    <name type="scientific">Arthrobacter hankyongi</name>
    <dbReference type="NCBI Taxonomy" id="2904801"/>
    <lineage>
        <taxon>Bacteria</taxon>
        <taxon>Bacillati</taxon>
        <taxon>Actinomycetota</taxon>
        <taxon>Actinomycetes</taxon>
        <taxon>Micrococcales</taxon>
        <taxon>Micrococcaceae</taxon>
        <taxon>Arthrobacter</taxon>
    </lineage>
</organism>
<dbReference type="InterPro" id="IPR004360">
    <property type="entry name" value="Glyas_Fos-R_dOase_dom"/>
</dbReference>
<feature type="domain" description="VOC" evidence="1">
    <location>
        <begin position="4"/>
        <end position="119"/>
    </location>
</feature>
<dbReference type="Gene3D" id="3.10.180.10">
    <property type="entry name" value="2,3-Dihydroxybiphenyl 1,2-Dioxygenase, domain 1"/>
    <property type="match status" value="1"/>
</dbReference>
<keyword evidence="3" id="KW-1185">Reference proteome</keyword>
<dbReference type="EMBL" id="JAKLTQ010000033">
    <property type="protein sequence ID" value="MCG2624867.1"/>
    <property type="molecule type" value="Genomic_DNA"/>
</dbReference>
<comment type="caution">
    <text evidence="2">The sequence shown here is derived from an EMBL/GenBank/DDBJ whole genome shotgun (WGS) entry which is preliminary data.</text>
</comment>
<evidence type="ECO:0000313" key="2">
    <source>
        <dbReference type="EMBL" id="MCG2624867.1"/>
    </source>
</evidence>